<evidence type="ECO:0008006" key="14">
    <source>
        <dbReference type="Google" id="ProtNLM"/>
    </source>
</evidence>
<dbReference type="OrthoDB" id="2789670at2759"/>
<evidence type="ECO:0000256" key="10">
    <source>
        <dbReference type="RuleBase" id="RU000461"/>
    </source>
</evidence>
<dbReference type="KEGG" id="tad:TRIADDRAFT_56214"/>
<feature type="binding site" description="axial binding residue" evidence="9">
    <location>
        <position position="438"/>
    </location>
    <ligand>
        <name>heme</name>
        <dbReference type="ChEBI" id="CHEBI:30413"/>
    </ligand>
    <ligandPart>
        <name>Fe</name>
        <dbReference type="ChEBI" id="CHEBI:18248"/>
    </ligandPart>
</feature>
<dbReference type="InterPro" id="IPR001128">
    <property type="entry name" value="Cyt_P450"/>
</dbReference>
<dbReference type="PANTHER" id="PTHR24302:SF15">
    <property type="entry name" value="FATTY-ACID PEROXYGENASE"/>
    <property type="match status" value="1"/>
</dbReference>
<comment type="similarity">
    <text evidence="2 10">Belongs to the cytochrome P450 family.</text>
</comment>
<evidence type="ECO:0000256" key="3">
    <source>
        <dbReference type="ARBA" id="ARBA00022617"/>
    </source>
</evidence>
<accession>B3RXH8</accession>
<dbReference type="PRINTS" id="PR00385">
    <property type="entry name" value="P450"/>
</dbReference>
<organism evidence="12 13">
    <name type="scientific">Trichoplax adhaerens</name>
    <name type="common">Trichoplax reptans</name>
    <dbReference type="NCBI Taxonomy" id="10228"/>
    <lineage>
        <taxon>Eukaryota</taxon>
        <taxon>Metazoa</taxon>
        <taxon>Placozoa</taxon>
        <taxon>Uniplacotomia</taxon>
        <taxon>Trichoplacea</taxon>
        <taxon>Trichoplacidae</taxon>
        <taxon>Trichoplax</taxon>
    </lineage>
</organism>
<evidence type="ECO:0000313" key="13">
    <source>
        <dbReference type="Proteomes" id="UP000009022"/>
    </source>
</evidence>
<keyword evidence="4 9" id="KW-0479">Metal-binding</keyword>
<dbReference type="GO" id="GO:0005506">
    <property type="term" value="F:iron ion binding"/>
    <property type="evidence" value="ECO:0007669"/>
    <property type="project" value="InterPro"/>
</dbReference>
<dbReference type="PROSITE" id="PS00086">
    <property type="entry name" value="CYTOCHROME_P450"/>
    <property type="match status" value="1"/>
</dbReference>
<evidence type="ECO:0000313" key="12">
    <source>
        <dbReference type="EMBL" id="EDV24431.1"/>
    </source>
</evidence>
<protein>
    <recommendedName>
        <fullName evidence="14">Cytochrome P450</fullName>
    </recommendedName>
</protein>
<reference evidence="12 13" key="1">
    <citation type="journal article" date="2008" name="Nature">
        <title>The Trichoplax genome and the nature of placozoans.</title>
        <authorList>
            <person name="Srivastava M."/>
            <person name="Begovic E."/>
            <person name="Chapman J."/>
            <person name="Putnam N.H."/>
            <person name="Hellsten U."/>
            <person name="Kawashima T."/>
            <person name="Kuo A."/>
            <person name="Mitros T."/>
            <person name="Salamov A."/>
            <person name="Carpenter M.L."/>
            <person name="Signorovitch A.Y."/>
            <person name="Moreno M.A."/>
            <person name="Kamm K."/>
            <person name="Grimwood J."/>
            <person name="Schmutz J."/>
            <person name="Shapiro H."/>
            <person name="Grigoriev I.V."/>
            <person name="Buss L.W."/>
            <person name="Schierwater B."/>
            <person name="Dellaporta S.L."/>
            <person name="Rokhsar D.S."/>
        </authorList>
    </citation>
    <scope>NUCLEOTIDE SEQUENCE [LARGE SCALE GENOMIC DNA]</scope>
    <source>
        <strain evidence="12 13">Grell-BS-1999</strain>
    </source>
</reference>
<dbReference type="Pfam" id="PF00067">
    <property type="entry name" value="p450"/>
    <property type="match status" value="1"/>
</dbReference>
<name>B3RXH8_TRIAD</name>
<dbReference type="InParanoid" id="B3RXH8"/>
<dbReference type="SUPFAM" id="SSF48264">
    <property type="entry name" value="Cytochrome P450"/>
    <property type="match status" value="1"/>
</dbReference>
<keyword evidence="6 9" id="KW-0408">Iron</keyword>
<feature type="transmembrane region" description="Helical" evidence="11">
    <location>
        <begin position="6"/>
        <end position="24"/>
    </location>
</feature>
<dbReference type="InterPro" id="IPR002401">
    <property type="entry name" value="Cyt_P450_E_grp-I"/>
</dbReference>
<dbReference type="CTD" id="6753964"/>
<gene>
    <name evidence="12" type="ORF">TRIADDRAFT_56214</name>
</gene>
<evidence type="ECO:0000256" key="4">
    <source>
        <dbReference type="ARBA" id="ARBA00022723"/>
    </source>
</evidence>
<dbReference type="GO" id="GO:0016705">
    <property type="term" value="F:oxidoreductase activity, acting on paired donors, with incorporation or reduction of molecular oxygen"/>
    <property type="evidence" value="ECO:0007669"/>
    <property type="project" value="InterPro"/>
</dbReference>
<evidence type="ECO:0000256" key="8">
    <source>
        <dbReference type="ARBA" id="ARBA00043906"/>
    </source>
</evidence>
<dbReference type="GO" id="GO:0004497">
    <property type="term" value="F:monooxygenase activity"/>
    <property type="evidence" value="ECO:0007669"/>
    <property type="project" value="UniProtKB-KW"/>
</dbReference>
<keyword evidence="11" id="KW-1133">Transmembrane helix</keyword>
<dbReference type="PhylomeDB" id="B3RXH8"/>
<evidence type="ECO:0000256" key="1">
    <source>
        <dbReference type="ARBA" id="ARBA00001971"/>
    </source>
</evidence>
<dbReference type="PRINTS" id="PR00463">
    <property type="entry name" value="EP450I"/>
</dbReference>
<dbReference type="HOGENOM" id="CLU_001570_5_2_1"/>
<dbReference type="EMBL" id="DS985245">
    <property type="protein sequence ID" value="EDV24431.1"/>
    <property type="molecule type" value="Genomic_DNA"/>
</dbReference>
<evidence type="ECO:0000256" key="6">
    <source>
        <dbReference type="ARBA" id="ARBA00023004"/>
    </source>
</evidence>
<dbReference type="Gene3D" id="1.10.630.10">
    <property type="entry name" value="Cytochrome P450"/>
    <property type="match status" value="1"/>
</dbReference>
<dbReference type="InterPro" id="IPR036396">
    <property type="entry name" value="Cyt_P450_sf"/>
</dbReference>
<dbReference type="eggNOG" id="KOG0158">
    <property type="taxonomic scope" value="Eukaryota"/>
</dbReference>
<evidence type="ECO:0000256" key="11">
    <source>
        <dbReference type="SAM" id="Phobius"/>
    </source>
</evidence>
<evidence type="ECO:0000256" key="2">
    <source>
        <dbReference type="ARBA" id="ARBA00010617"/>
    </source>
</evidence>
<dbReference type="AlphaFoldDB" id="B3RXH8"/>
<dbReference type="GO" id="GO:0020037">
    <property type="term" value="F:heme binding"/>
    <property type="evidence" value="ECO:0007669"/>
    <property type="project" value="InterPro"/>
</dbReference>
<dbReference type="InterPro" id="IPR017972">
    <property type="entry name" value="Cyt_P450_CS"/>
</dbReference>
<dbReference type="CDD" id="cd11055">
    <property type="entry name" value="CYP3A-like"/>
    <property type="match status" value="1"/>
</dbReference>
<evidence type="ECO:0000256" key="7">
    <source>
        <dbReference type="ARBA" id="ARBA00023033"/>
    </source>
</evidence>
<evidence type="ECO:0000256" key="9">
    <source>
        <dbReference type="PIRSR" id="PIRSR602401-1"/>
    </source>
</evidence>
<comment type="cofactor">
    <cofactor evidence="1 9">
        <name>heme</name>
        <dbReference type="ChEBI" id="CHEBI:30413"/>
    </cofactor>
</comment>
<dbReference type="Proteomes" id="UP000009022">
    <property type="component" value="Unassembled WGS sequence"/>
</dbReference>
<dbReference type="FunCoup" id="B3RXH8">
    <property type="interactions" value="90"/>
</dbReference>
<keyword evidence="11" id="KW-0812">Transmembrane</keyword>
<keyword evidence="5 10" id="KW-0560">Oxidoreductase</keyword>
<keyword evidence="13" id="KW-1185">Reference proteome</keyword>
<keyword evidence="7 10" id="KW-0503">Monooxygenase</keyword>
<proteinExistence type="inferred from homology"/>
<comment type="function">
    <text evidence="8">Cytochromes P450 are a group of heme-thiolate monooxygenases. They oxidize a variety of structurally unrelated compounds, including steroids, fatty acids, and xenobiotics.</text>
</comment>
<sequence>MIGLQLSTSQILLISGTIFAWFFYKAYIKPKRCLKNLGIRGPPPKPILGNLLDCKPALQHIAQIERQEKYGYVYGTLFFSIPTIWIGDVDILKSVLIKDFPNFTNHFGIASNLEPFNKALLELKDSDWKRVRTILVPTFSVSQIKENFSFVDKAGEGIVALLLKAEKEGDSIDLRKVCGNFSMEILLATAAGMEFESKEQEKKLTAAASQVSSGAAGLMQLLLLFATPLFRILEPLSGGQFMNSLHYLTDTCRKVIKERREKMAAGIACRRDLMQQMIEAGDSDKLDDNEVVAQAVIFLVGGYETTANTLAFATYLLATNPEVQNRLYNEIKTKLSDADPLDYDRVADLPYLEMVILETLRIYPPAFRLTRACKNNTTIDGHQISKEAMIAVPVYAIHHDPKLWPNPEQFIPERFAPEEKSKRAACAYLPFGMGPRNCLGMKFALLKIKLALVKVLQSVELTVTEKTDVPLPIKCGITMAPANGVHLGCKRR</sequence>
<dbReference type="STRING" id="10228.B3RXH8"/>
<keyword evidence="3 9" id="KW-0349">Heme</keyword>
<dbReference type="GeneID" id="6753964"/>
<dbReference type="InterPro" id="IPR050705">
    <property type="entry name" value="Cytochrome_P450_3A"/>
</dbReference>
<dbReference type="RefSeq" id="XP_002112321.1">
    <property type="nucleotide sequence ID" value="XM_002112285.1"/>
</dbReference>
<dbReference type="PANTHER" id="PTHR24302">
    <property type="entry name" value="CYTOCHROME P450 FAMILY 3"/>
    <property type="match status" value="1"/>
</dbReference>
<keyword evidence="11" id="KW-0472">Membrane</keyword>
<dbReference type="FunFam" id="1.10.630.10:FF:000182">
    <property type="entry name" value="Cytochrome P450 3A4"/>
    <property type="match status" value="1"/>
</dbReference>
<evidence type="ECO:0000256" key="5">
    <source>
        <dbReference type="ARBA" id="ARBA00023002"/>
    </source>
</evidence>